<dbReference type="EMBL" id="CP002347">
    <property type="protein sequence ID" value="ADR18666.1"/>
    <property type="molecule type" value="Genomic_DNA"/>
</dbReference>
<comment type="caution">
    <text evidence="2">Lacks conserved residue(s) required for the propagation of feature annotation.</text>
</comment>
<feature type="binding site" evidence="2">
    <location>
        <begin position="113"/>
        <end position="114"/>
    </location>
    <ligand>
        <name>ATP</name>
        <dbReference type="ChEBI" id="CHEBI:30616"/>
    </ligand>
</feature>
<evidence type="ECO:0000313" key="4">
    <source>
        <dbReference type="EMBL" id="ADR18666.1"/>
    </source>
</evidence>
<dbReference type="HOGENOM" id="CLU_046964_1_1_0"/>
<keyword evidence="2" id="KW-0479">Metal-binding</keyword>
<dbReference type="InterPro" id="IPR036921">
    <property type="entry name" value="PurM-like_N_sf"/>
</dbReference>
<dbReference type="CDD" id="cd02194">
    <property type="entry name" value="ThiL"/>
    <property type="match status" value="1"/>
</dbReference>
<evidence type="ECO:0000259" key="3">
    <source>
        <dbReference type="Pfam" id="PF00586"/>
    </source>
</evidence>
<dbReference type="SUPFAM" id="SSF55326">
    <property type="entry name" value="PurM N-terminal domain-like"/>
    <property type="match status" value="1"/>
</dbReference>
<dbReference type="RefSeq" id="WP_013450879.1">
    <property type="nucleotide sequence ID" value="NC_014758.1"/>
</dbReference>
<feature type="binding site" evidence="2">
    <location>
        <position position="68"/>
    </location>
    <ligand>
        <name>Mg(2+)</name>
        <dbReference type="ChEBI" id="CHEBI:18420"/>
        <label>2</label>
    </ligand>
</feature>
<evidence type="ECO:0000256" key="1">
    <source>
        <dbReference type="ARBA" id="ARBA00022977"/>
    </source>
</evidence>
<keyword evidence="2" id="KW-0460">Magnesium</keyword>
<evidence type="ECO:0000313" key="5">
    <source>
        <dbReference type="Proteomes" id="UP000007039"/>
    </source>
</evidence>
<dbReference type="AlphaFoldDB" id="E4TGI5"/>
<reference evidence="4 5" key="2">
    <citation type="journal article" date="2011" name="Stand. Genomic Sci.">
        <title>Complete genome sequence of Calditerrivibrio nitroreducens type strain (Yu37-1).</title>
        <authorList>
            <person name="Pitluck S."/>
            <person name="Sikorski J."/>
            <person name="Zeytun A."/>
            <person name="Lapidus A."/>
            <person name="Nolan M."/>
            <person name="Lucas S."/>
            <person name="Hammon N."/>
            <person name="Deshpande S."/>
            <person name="Cheng J.F."/>
            <person name="Tapia R."/>
            <person name="Han C."/>
            <person name="Goodwin L."/>
            <person name="Liolios K."/>
            <person name="Pagani I."/>
            <person name="Ivanova N."/>
            <person name="Mavromatis K."/>
            <person name="Pati A."/>
            <person name="Chen A."/>
            <person name="Palaniappan K."/>
            <person name="Hauser L."/>
            <person name="Chang Y.J."/>
            <person name="Jeffries C.D."/>
            <person name="Detter J.C."/>
            <person name="Brambilla E."/>
            <person name="Djao O.D."/>
            <person name="Rohde M."/>
            <person name="Spring S."/>
            <person name="Goker M."/>
            <person name="Woyke T."/>
            <person name="Bristow J."/>
            <person name="Eisen J.A."/>
            <person name="Markowitz V."/>
            <person name="Hugenholtz P."/>
            <person name="Kyrpides N.C."/>
            <person name="Klenk H.P."/>
            <person name="Land M."/>
        </authorList>
    </citation>
    <scope>NUCLEOTIDE SEQUENCE [LARGE SCALE GENOMIC DNA]</scope>
    <source>
        <strain evidence="5">DSM 19672 / NBRC 101217 / Yu37-1</strain>
    </source>
</reference>
<dbReference type="HAMAP" id="MF_02128">
    <property type="entry name" value="TMP_kinase"/>
    <property type="match status" value="1"/>
</dbReference>
<feature type="binding site" evidence="2">
    <location>
        <position position="68"/>
    </location>
    <ligand>
        <name>Mg(2+)</name>
        <dbReference type="ChEBI" id="CHEBI:18420"/>
        <label>3</label>
    </ligand>
</feature>
<dbReference type="EC" id="2.7.4.16" evidence="2"/>
<comment type="catalytic activity">
    <reaction evidence="2">
        <text>thiamine phosphate + ATP = thiamine diphosphate + ADP</text>
        <dbReference type="Rhea" id="RHEA:15913"/>
        <dbReference type="ChEBI" id="CHEBI:30616"/>
        <dbReference type="ChEBI" id="CHEBI:37575"/>
        <dbReference type="ChEBI" id="CHEBI:58937"/>
        <dbReference type="ChEBI" id="CHEBI:456216"/>
        <dbReference type="EC" id="2.7.4.16"/>
    </reaction>
</comment>
<gene>
    <name evidence="2" type="primary">thiL</name>
    <name evidence="4" type="ordered locus">Calni_0755</name>
</gene>
<dbReference type="SUPFAM" id="SSF56042">
    <property type="entry name" value="PurM C-terminal domain-like"/>
    <property type="match status" value="1"/>
</dbReference>
<feature type="binding site" evidence="2">
    <location>
        <position position="40"/>
    </location>
    <ligand>
        <name>Mg(2+)</name>
        <dbReference type="ChEBI" id="CHEBI:18420"/>
        <label>2</label>
    </ligand>
</feature>
<dbReference type="PANTHER" id="PTHR30270">
    <property type="entry name" value="THIAMINE-MONOPHOSPHATE KINASE"/>
    <property type="match status" value="1"/>
</dbReference>
<dbReference type="Gene3D" id="3.90.650.10">
    <property type="entry name" value="PurM-like C-terminal domain"/>
    <property type="match status" value="1"/>
</dbReference>
<reference key="1">
    <citation type="submission" date="2010-11" db="EMBL/GenBank/DDBJ databases">
        <title>The complete genome of chromosome of Calditerrivibrio nitroreducens DSM 19672.</title>
        <authorList>
            <consortium name="US DOE Joint Genome Institute (JGI-PGF)"/>
            <person name="Lucas S."/>
            <person name="Copeland A."/>
            <person name="Lapidus A."/>
            <person name="Bruce D."/>
            <person name="Goodwin L."/>
            <person name="Pitluck S."/>
            <person name="Kyrpides N."/>
            <person name="Mavromatis K."/>
            <person name="Ivanova N."/>
            <person name="Mikhailova N."/>
            <person name="Zeytun A."/>
            <person name="Brettin T."/>
            <person name="Detter J.C."/>
            <person name="Tapia R."/>
            <person name="Han C."/>
            <person name="Land M."/>
            <person name="Hauser L."/>
            <person name="Markowitz V."/>
            <person name="Cheng J.-F."/>
            <person name="Hugenholtz P."/>
            <person name="Woyke T."/>
            <person name="Wu D."/>
            <person name="Spring S."/>
            <person name="Schroeder M."/>
            <person name="Brambilla E."/>
            <person name="Klenk H.-P."/>
            <person name="Eisen J.A."/>
        </authorList>
    </citation>
    <scope>NUCLEOTIDE SEQUENCE [LARGE SCALE GENOMIC DNA]</scope>
    <source>
        <strain>DSM 19672</strain>
    </source>
</reference>
<organism evidence="4 5">
    <name type="scientific">Calditerrivibrio nitroreducens (strain DSM 19672 / NBRC 101217 / Yu37-1)</name>
    <dbReference type="NCBI Taxonomy" id="768670"/>
    <lineage>
        <taxon>Bacteria</taxon>
        <taxon>Pseudomonadati</taxon>
        <taxon>Deferribacterota</taxon>
        <taxon>Deferribacteres</taxon>
        <taxon>Deferribacterales</taxon>
        <taxon>Calditerrivibrionaceae</taxon>
    </lineage>
</organism>
<dbReference type="InterPro" id="IPR006283">
    <property type="entry name" value="ThiL-like"/>
</dbReference>
<feature type="binding site" evidence="2">
    <location>
        <position position="201"/>
    </location>
    <ligand>
        <name>Mg(2+)</name>
        <dbReference type="ChEBI" id="CHEBI:18420"/>
        <label>3</label>
    </ligand>
</feature>
<dbReference type="Pfam" id="PF00586">
    <property type="entry name" value="AIRS"/>
    <property type="match status" value="1"/>
</dbReference>
<dbReference type="UniPathway" id="UPA00060">
    <property type="reaction ID" value="UER00142"/>
</dbReference>
<feature type="binding site" evidence="2">
    <location>
        <position position="28"/>
    </location>
    <ligand>
        <name>Mg(2+)</name>
        <dbReference type="ChEBI" id="CHEBI:18420"/>
        <label>4</label>
    </ligand>
</feature>
<dbReference type="GO" id="GO:0009228">
    <property type="term" value="P:thiamine biosynthetic process"/>
    <property type="evidence" value="ECO:0007669"/>
    <property type="project" value="UniProtKB-KW"/>
</dbReference>
<keyword evidence="1 2" id="KW-0784">Thiamine biosynthesis</keyword>
<name>E4TGI5_CALNY</name>
<dbReference type="InterPro" id="IPR016188">
    <property type="entry name" value="PurM-like_N"/>
</dbReference>
<evidence type="ECO:0000256" key="2">
    <source>
        <dbReference type="HAMAP-Rule" id="MF_02128"/>
    </source>
</evidence>
<proteinExistence type="inferred from homology"/>
<dbReference type="PANTHER" id="PTHR30270:SF0">
    <property type="entry name" value="THIAMINE-MONOPHOSPHATE KINASE"/>
    <property type="match status" value="1"/>
</dbReference>
<feature type="binding site" evidence="2">
    <location>
        <position position="28"/>
    </location>
    <ligand>
        <name>Mg(2+)</name>
        <dbReference type="ChEBI" id="CHEBI:18420"/>
        <label>3</label>
    </ligand>
</feature>
<sequence>MKEFEFIKKLSDLNRYHLTDGELGIGDDAALLGELLIAKDVIVSDVHFKREAGLRNILFKLITSNVSDIAAMGGTPPFYALLGLSSDGSINLENFINDLKYVLDYYKIDLIGGDTTGSICGIFMSLTIIGRKNKFLLKRTTARSGDILFLSRPVGLSKLSLEKELGLVQHSIHHHYHYNQKAEVALGGLLGSLHYVTSCIDISDGLGRDLSHISEDSKVKIIVDEKYFDTSHLEKFNIKNPLDYILSSGEEYALAFTIDKNYLSEFEIYLNQFPDILKIGFITDGEGVFLRKKDNSMVEISRYGYEHL</sequence>
<feature type="binding site" evidence="2">
    <location>
        <position position="40"/>
    </location>
    <ligand>
        <name>Mg(2+)</name>
        <dbReference type="ChEBI" id="CHEBI:18420"/>
        <label>1</label>
    </ligand>
</feature>
<dbReference type="InterPro" id="IPR036676">
    <property type="entry name" value="PurM-like_C_sf"/>
</dbReference>
<feature type="binding site" evidence="2">
    <location>
        <position position="47"/>
    </location>
    <ligand>
        <name>substrate</name>
    </ligand>
</feature>
<dbReference type="STRING" id="768670.Calni_0755"/>
<feature type="binding site" evidence="2">
    <location>
        <position position="139"/>
    </location>
    <ligand>
        <name>ATP</name>
        <dbReference type="ChEBI" id="CHEBI:30616"/>
    </ligand>
</feature>
<feature type="binding site" evidence="2">
    <location>
        <position position="68"/>
    </location>
    <ligand>
        <name>Mg(2+)</name>
        <dbReference type="ChEBI" id="CHEBI:18420"/>
        <label>4</label>
    </ligand>
</feature>
<dbReference type="NCBIfam" id="TIGR01379">
    <property type="entry name" value="thiL"/>
    <property type="match status" value="1"/>
</dbReference>
<feature type="binding site" evidence="2">
    <location>
        <position position="305"/>
    </location>
    <ligand>
        <name>substrate</name>
    </ligand>
</feature>
<dbReference type="eggNOG" id="COG0611">
    <property type="taxonomic scope" value="Bacteria"/>
</dbReference>
<dbReference type="PIRSF" id="PIRSF005303">
    <property type="entry name" value="Thiam_monoph_kin"/>
    <property type="match status" value="1"/>
</dbReference>
<keyword evidence="2 4" id="KW-0808">Transferase</keyword>
<dbReference type="OrthoDB" id="9802811at2"/>
<keyword evidence="2 4" id="KW-0418">Kinase</keyword>
<feature type="domain" description="PurM-like N-terminal" evidence="3">
    <location>
        <begin position="26"/>
        <end position="131"/>
    </location>
</feature>
<dbReference type="Proteomes" id="UP000007039">
    <property type="component" value="Chromosome"/>
</dbReference>
<keyword evidence="5" id="KW-1185">Reference proteome</keyword>
<protein>
    <recommendedName>
        <fullName evidence="2">Thiamine-monophosphate kinase</fullName>
        <shortName evidence="2">TMP kinase</shortName>
        <shortName evidence="2">Thiamine-phosphate kinase</shortName>
        <ecNumber evidence="2">2.7.4.16</ecNumber>
    </recommendedName>
</protein>
<dbReference type="GO" id="GO:0005524">
    <property type="term" value="F:ATP binding"/>
    <property type="evidence" value="ECO:0007669"/>
    <property type="project" value="UniProtKB-UniRule"/>
</dbReference>
<comment type="pathway">
    <text evidence="2">Cofactor biosynthesis; thiamine diphosphate biosynthesis; thiamine diphosphate from thiamine phosphate: step 1/1.</text>
</comment>
<comment type="similarity">
    <text evidence="2">Belongs to the thiamine-monophosphate kinase family.</text>
</comment>
<feature type="binding site" evidence="2">
    <location>
        <position position="204"/>
    </location>
    <ligand>
        <name>Mg(2+)</name>
        <dbReference type="ChEBI" id="CHEBI:18420"/>
        <label>5</label>
    </ligand>
</feature>
<dbReference type="Gene3D" id="3.30.1330.10">
    <property type="entry name" value="PurM-like, N-terminal domain"/>
    <property type="match status" value="1"/>
</dbReference>
<feature type="binding site" evidence="2">
    <location>
        <position position="250"/>
    </location>
    <ligand>
        <name>substrate</name>
    </ligand>
</feature>
<dbReference type="GO" id="GO:0009229">
    <property type="term" value="P:thiamine diphosphate biosynthetic process"/>
    <property type="evidence" value="ECO:0007669"/>
    <property type="project" value="UniProtKB-UniRule"/>
</dbReference>
<accession>E4TGI5</accession>
<dbReference type="GO" id="GO:0000287">
    <property type="term" value="F:magnesium ion binding"/>
    <property type="evidence" value="ECO:0007669"/>
    <property type="project" value="UniProtKB-UniRule"/>
</dbReference>
<keyword evidence="2" id="KW-0547">Nucleotide-binding</keyword>
<dbReference type="KEGG" id="cni:Calni_0755"/>
<comment type="miscellaneous">
    <text evidence="2">Reaction mechanism of ThiL seems to utilize a direct, inline transfer of the gamma-phosphate of ATP to TMP rather than a phosphorylated enzyme intermediate.</text>
</comment>
<feature type="binding site" evidence="2">
    <location>
        <position position="114"/>
    </location>
    <ligand>
        <name>Mg(2+)</name>
        <dbReference type="ChEBI" id="CHEBI:18420"/>
        <label>1</label>
    </ligand>
</feature>
<dbReference type="GO" id="GO:0009030">
    <property type="term" value="F:thiamine-phosphate kinase activity"/>
    <property type="evidence" value="ECO:0007669"/>
    <property type="project" value="UniProtKB-UniRule"/>
</dbReference>
<comment type="function">
    <text evidence="2">Catalyzes the ATP-dependent phosphorylation of thiamine-monophosphate (TMP) to form thiamine-pyrophosphate (TPP), the active form of vitamin B1.</text>
</comment>
<keyword evidence="2" id="KW-0067">ATP-binding</keyword>
<feature type="binding site" evidence="2">
    <location>
        <position position="203"/>
    </location>
    <ligand>
        <name>ATP</name>
        <dbReference type="ChEBI" id="CHEBI:30616"/>
    </ligand>
</feature>